<sequence>MSLTFKLLSLGVRTAAKPIGNYIKRQAREHDWFRGFAIRRAQQIHRIDMRLRLGLLHDPEAQQRMHDREQRAAEEKKKKAEAPTVRSEEEQRKYDEQQAREAKERGEKGSEKDAKKEKEKEKDKAKYKIRPLSDARAIELGANFFSESFIFLVAVGLLLLERYVSNKTSSQRRDEIKERLDALEVQVETLQREHHLPELEALNEKIKASREARKKTSWWNPAGWWRRTDPDIPDEDDEGIPGEVEASGGKRIPGSVPGPPPAQAVKLPSAAKKESGPKETEKKPGGSDAKVATAPAPARVDTVEATKKER</sequence>
<protein>
    <recommendedName>
        <fullName evidence="7">OPA3-like protein</fullName>
    </recommendedName>
</protein>
<evidence type="ECO:0000313" key="6">
    <source>
        <dbReference type="Proteomes" id="UP001271007"/>
    </source>
</evidence>
<proteinExistence type="inferred from homology"/>
<gene>
    <name evidence="5" type="ORF">LTR09_010917</name>
</gene>
<comment type="similarity">
    <text evidence="1">Belongs to the OPA3 family.</text>
</comment>
<dbReference type="InterPro" id="IPR010754">
    <property type="entry name" value="OPA3-like"/>
</dbReference>
<dbReference type="GO" id="GO:0005739">
    <property type="term" value="C:mitochondrion"/>
    <property type="evidence" value="ECO:0007669"/>
    <property type="project" value="TreeGrafter"/>
</dbReference>
<keyword evidence="2 3" id="KW-0175">Coiled coil</keyword>
<feature type="region of interest" description="Disordered" evidence="4">
    <location>
        <begin position="60"/>
        <end position="127"/>
    </location>
</feature>
<name>A0AAJ0DCW9_9PEZI</name>
<dbReference type="PANTHER" id="PTHR12499">
    <property type="entry name" value="OPTIC ATROPHY 3 PROTEIN OPA3"/>
    <property type="match status" value="1"/>
</dbReference>
<accession>A0AAJ0DCW9</accession>
<organism evidence="5 6">
    <name type="scientific">Extremus antarcticus</name>
    <dbReference type="NCBI Taxonomy" id="702011"/>
    <lineage>
        <taxon>Eukaryota</taxon>
        <taxon>Fungi</taxon>
        <taxon>Dikarya</taxon>
        <taxon>Ascomycota</taxon>
        <taxon>Pezizomycotina</taxon>
        <taxon>Dothideomycetes</taxon>
        <taxon>Dothideomycetidae</taxon>
        <taxon>Mycosphaerellales</taxon>
        <taxon>Extremaceae</taxon>
        <taxon>Extremus</taxon>
    </lineage>
</organism>
<evidence type="ECO:0008006" key="7">
    <source>
        <dbReference type="Google" id="ProtNLM"/>
    </source>
</evidence>
<dbReference type="PANTHER" id="PTHR12499:SF0">
    <property type="entry name" value="OPTIC ATROPHY 3 PROTEIN"/>
    <property type="match status" value="1"/>
</dbReference>
<keyword evidence="6" id="KW-1185">Reference proteome</keyword>
<evidence type="ECO:0000256" key="2">
    <source>
        <dbReference type="ARBA" id="ARBA00023054"/>
    </source>
</evidence>
<evidence type="ECO:0000256" key="3">
    <source>
        <dbReference type="SAM" id="Coils"/>
    </source>
</evidence>
<feature type="coiled-coil region" evidence="3">
    <location>
        <begin position="166"/>
        <end position="193"/>
    </location>
</feature>
<dbReference type="GO" id="GO:0019216">
    <property type="term" value="P:regulation of lipid metabolic process"/>
    <property type="evidence" value="ECO:0007669"/>
    <property type="project" value="TreeGrafter"/>
</dbReference>
<feature type="region of interest" description="Disordered" evidence="4">
    <location>
        <begin position="224"/>
        <end position="310"/>
    </location>
</feature>
<dbReference type="EMBL" id="JAWDJX010000058">
    <property type="protein sequence ID" value="KAK3047659.1"/>
    <property type="molecule type" value="Genomic_DNA"/>
</dbReference>
<evidence type="ECO:0000313" key="5">
    <source>
        <dbReference type="EMBL" id="KAK3047659.1"/>
    </source>
</evidence>
<dbReference type="AlphaFoldDB" id="A0AAJ0DCW9"/>
<dbReference type="Proteomes" id="UP001271007">
    <property type="component" value="Unassembled WGS sequence"/>
</dbReference>
<feature type="compositionally biased region" description="Basic and acidic residues" evidence="4">
    <location>
        <begin position="271"/>
        <end position="285"/>
    </location>
</feature>
<evidence type="ECO:0000256" key="4">
    <source>
        <dbReference type="SAM" id="MobiDB-lite"/>
    </source>
</evidence>
<feature type="compositionally biased region" description="Acidic residues" evidence="4">
    <location>
        <begin position="231"/>
        <end position="240"/>
    </location>
</feature>
<evidence type="ECO:0000256" key="1">
    <source>
        <dbReference type="ARBA" id="ARBA00007584"/>
    </source>
</evidence>
<dbReference type="Pfam" id="PF07047">
    <property type="entry name" value="OPA3"/>
    <property type="match status" value="1"/>
</dbReference>
<reference evidence="5" key="1">
    <citation type="submission" date="2023-04" db="EMBL/GenBank/DDBJ databases">
        <title>Black Yeasts Isolated from many extreme environments.</title>
        <authorList>
            <person name="Coleine C."/>
            <person name="Stajich J.E."/>
            <person name="Selbmann L."/>
        </authorList>
    </citation>
    <scope>NUCLEOTIDE SEQUENCE</scope>
    <source>
        <strain evidence="5">CCFEE 5312</strain>
    </source>
</reference>
<comment type="caution">
    <text evidence="5">The sequence shown here is derived from an EMBL/GenBank/DDBJ whole genome shotgun (WGS) entry which is preliminary data.</text>
</comment>
<feature type="compositionally biased region" description="Basic and acidic residues" evidence="4">
    <location>
        <begin position="301"/>
        <end position="310"/>
    </location>
</feature>